<name>A0A6I7TQR7_9BACI</name>
<reference evidence="2 4" key="2">
    <citation type="submission" date="2019-06" db="EMBL/GenBank/DDBJ databases">
        <title>Genome sequence analysis of &gt;100 Bacillus licheniformis strains suggests intrinsic resistance to this species.</title>
        <authorList>
            <person name="Wels M."/>
            <person name="Siezen R.J."/>
            <person name="Johansen E."/>
            <person name="Stuer-Lauridsen B."/>
            <person name="Bjerre K."/>
            <person name="Nielsen B.K.K."/>
        </authorList>
    </citation>
    <scope>NUCLEOTIDE SEQUENCE [LARGE SCALE GENOMIC DNA]</scope>
    <source>
        <strain evidence="2 4">BAC-15381</strain>
    </source>
</reference>
<reference evidence="1 3" key="1">
    <citation type="journal article" date="2016" name="Front. Microbiol.">
        <title>High-Level Heat Resistance of Spores of Bacillus amyloliquefaciens and Bacillus licheniformis Results from the Presence of a spoVA Operon in a Tn1546 Transposon.</title>
        <authorList>
            <person name="Berendsen E.M."/>
            <person name="Koning R.A."/>
            <person name="Boekhorst J."/>
            <person name="de Jong A."/>
            <person name="Kuipers O.P."/>
            <person name="Wells-Bennik M.H."/>
        </authorList>
    </citation>
    <scope>NUCLEOTIDE SEQUENCE [LARGE SCALE GENOMIC DNA]</scope>
    <source>
        <strain evidence="1 3">B4121</strain>
    </source>
</reference>
<accession>A0A6I7TQR7</accession>
<proteinExistence type="predicted"/>
<evidence type="ECO:0000313" key="4">
    <source>
        <dbReference type="Proteomes" id="UP000429980"/>
    </source>
</evidence>
<comment type="caution">
    <text evidence="1">The sequence shown here is derived from an EMBL/GenBank/DDBJ whole genome shotgun (WGS) entry which is preliminary data.</text>
</comment>
<organism evidence="1 3">
    <name type="scientific">Bacillus paralicheniformis</name>
    <dbReference type="NCBI Taxonomy" id="1648923"/>
    <lineage>
        <taxon>Bacteria</taxon>
        <taxon>Bacillati</taxon>
        <taxon>Bacillota</taxon>
        <taxon>Bacilli</taxon>
        <taxon>Bacillales</taxon>
        <taxon>Bacillaceae</taxon>
        <taxon>Bacillus</taxon>
    </lineage>
</organism>
<evidence type="ECO:0000313" key="2">
    <source>
        <dbReference type="EMBL" id="TWL40097.1"/>
    </source>
</evidence>
<protein>
    <submittedName>
        <fullName evidence="1">Uncharacterized protein</fullName>
    </submittedName>
</protein>
<evidence type="ECO:0000313" key="3">
    <source>
        <dbReference type="Proteomes" id="UP000185604"/>
    </source>
</evidence>
<dbReference type="Proteomes" id="UP000429980">
    <property type="component" value="Unassembled WGS sequence"/>
</dbReference>
<evidence type="ECO:0000313" key="1">
    <source>
        <dbReference type="EMBL" id="OLF92643.1"/>
    </source>
</evidence>
<keyword evidence="4" id="KW-1185">Reference proteome</keyword>
<dbReference type="AlphaFoldDB" id="A0A6I7TQR7"/>
<dbReference type="EMBL" id="LKPO01000016">
    <property type="protein sequence ID" value="OLF92643.1"/>
    <property type="molecule type" value="Genomic_DNA"/>
</dbReference>
<dbReference type="EMBL" id="NILF01000027">
    <property type="protein sequence ID" value="TWL40097.1"/>
    <property type="molecule type" value="Genomic_DNA"/>
</dbReference>
<sequence length="37" mass="4691">MIHLLYYVNHKKEHYLKTHFNQKINFIEKKDKIKSIF</sequence>
<gene>
    <name evidence="1" type="ORF">B4121_2331</name>
    <name evidence="2" type="ORF">CHCC15381_1469</name>
</gene>
<dbReference type="Proteomes" id="UP000185604">
    <property type="component" value="Unassembled WGS sequence"/>
</dbReference>